<evidence type="ECO:0000313" key="3">
    <source>
        <dbReference type="Proteomes" id="UP000239290"/>
    </source>
</evidence>
<proteinExistence type="predicted"/>
<evidence type="ECO:0008006" key="4">
    <source>
        <dbReference type="Google" id="ProtNLM"/>
    </source>
</evidence>
<sequence>MLFDARRNWRCFAVGSSRTVPTLTPAAEALLEEFERHARKHGWNASPRNSAAMTLRILLGWLGAEAPIHEADIRAVADHRRNAGIRRVLQFLDGHGMVIPDPARRGEAPERAVEQRIAALPDAIAEEMRCWVRVLRGEGRRPHPQFPFATIRSYLNCLRPELAAWTEHVTSLREITRDDIEASLDRQPPVTARNLLSALHSLFRALKQERVIFRDPTRGMSLPTMRRLPAPIPTDRLHGLIDRAEGPMAKLVVALIAIHGLHIQETTHVLLEDLDLPTGRLLVRRDTHHHTVYLDELTHALAGNWLHERRRLWSRTSNPHLLVSQVTSADTTLPPVSHHVTDTIFVRLGLTASQLRRDRILDEAAHTADPVHLMRVFGISAKTSMTYVQAAHPERRSTGPR</sequence>
<gene>
    <name evidence="2" type="ORF">C5613_00215</name>
</gene>
<dbReference type="InterPro" id="IPR011010">
    <property type="entry name" value="DNA_brk_join_enz"/>
</dbReference>
<dbReference type="EMBL" id="PUIO01000001">
    <property type="protein sequence ID" value="PQP26756.1"/>
    <property type="molecule type" value="Genomic_DNA"/>
</dbReference>
<accession>A0A2S8JI84</accession>
<dbReference type="InterPro" id="IPR013762">
    <property type="entry name" value="Integrase-like_cat_sf"/>
</dbReference>
<dbReference type="GO" id="GO:0015074">
    <property type="term" value="P:DNA integration"/>
    <property type="evidence" value="ECO:0007669"/>
    <property type="project" value="InterPro"/>
</dbReference>
<evidence type="ECO:0000256" key="1">
    <source>
        <dbReference type="ARBA" id="ARBA00023172"/>
    </source>
</evidence>
<name>A0A2S8JI84_RHOOP</name>
<dbReference type="Gene3D" id="1.10.443.10">
    <property type="entry name" value="Intergrase catalytic core"/>
    <property type="match status" value="1"/>
</dbReference>
<dbReference type="GO" id="GO:0006310">
    <property type="term" value="P:DNA recombination"/>
    <property type="evidence" value="ECO:0007669"/>
    <property type="project" value="UniProtKB-KW"/>
</dbReference>
<reference evidence="3" key="1">
    <citation type="submission" date="2018-02" db="EMBL/GenBank/DDBJ databases">
        <title>Draft genome sequencing of Rhodococcus opacus KU647198.</title>
        <authorList>
            <person name="Zheng B.-X."/>
        </authorList>
    </citation>
    <scope>NUCLEOTIDE SEQUENCE [LARGE SCALE GENOMIC DNA]</scope>
    <source>
        <strain evidence="3">04-OD7</strain>
    </source>
</reference>
<dbReference type="GO" id="GO:0003677">
    <property type="term" value="F:DNA binding"/>
    <property type="evidence" value="ECO:0007669"/>
    <property type="project" value="InterPro"/>
</dbReference>
<evidence type="ECO:0000313" key="2">
    <source>
        <dbReference type="EMBL" id="PQP26756.1"/>
    </source>
</evidence>
<dbReference type="SUPFAM" id="SSF56349">
    <property type="entry name" value="DNA breaking-rejoining enzymes"/>
    <property type="match status" value="1"/>
</dbReference>
<keyword evidence="1" id="KW-0233">DNA recombination</keyword>
<organism evidence="2 3">
    <name type="scientific">Rhodococcus opacus</name>
    <name type="common">Nocardia opaca</name>
    <dbReference type="NCBI Taxonomy" id="37919"/>
    <lineage>
        <taxon>Bacteria</taxon>
        <taxon>Bacillati</taxon>
        <taxon>Actinomycetota</taxon>
        <taxon>Actinomycetes</taxon>
        <taxon>Mycobacteriales</taxon>
        <taxon>Nocardiaceae</taxon>
        <taxon>Rhodococcus</taxon>
    </lineage>
</organism>
<comment type="caution">
    <text evidence="2">The sequence shown here is derived from an EMBL/GenBank/DDBJ whole genome shotgun (WGS) entry which is preliminary data.</text>
</comment>
<protein>
    <recommendedName>
        <fullName evidence="4">Integrase</fullName>
    </recommendedName>
</protein>
<dbReference type="Proteomes" id="UP000239290">
    <property type="component" value="Unassembled WGS sequence"/>
</dbReference>
<dbReference type="AlphaFoldDB" id="A0A2S8JI84"/>